<dbReference type="OrthoDB" id="10457388at2759"/>
<dbReference type="InParanoid" id="A0A0V1BHF7"/>
<keyword evidence="1" id="KW-0812">Transmembrane</keyword>
<reference evidence="2 3" key="1">
    <citation type="submission" date="2015-01" db="EMBL/GenBank/DDBJ databases">
        <title>Evolution of Trichinella species and genotypes.</title>
        <authorList>
            <person name="Korhonen P.K."/>
            <person name="Edoardo P."/>
            <person name="Giuseppe L.R."/>
            <person name="Gasser R.B."/>
        </authorList>
    </citation>
    <scope>NUCLEOTIDE SEQUENCE [LARGE SCALE GENOMIC DNA]</scope>
    <source>
        <strain evidence="2">ISS3</strain>
    </source>
</reference>
<sequence>MITLAVLWNSLQRYDDVWIMFGHSAWAFAAMFAFSVLTERHVGVTLIFQVSLSTLLYIDSRLSNTQLSHQQHFKQHNYGRTPVRKLILILRPLWEKIRNAKLIITIVDNEGKHSLEIFSFVYIVNEKKYISSDSLDR</sequence>
<gene>
    <name evidence="2" type="ORF">T01_260</name>
</gene>
<keyword evidence="1" id="KW-0472">Membrane</keyword>
<comment type="caution">
    <text evidence="2">The sequence shown here is derived from an EMBL/GenBank/DDBJ whole genome shotgun (WGS) entry which is preliminary data.</text>
</comment>
<proteinExistence type="predicted"/>
<keyword evidence="3" id="KW-1185">Reference proteome</keyword>
<evidence type="ECO:0000313" key="3">
    <source>
        <dbReference type="Proteomes" id="UP000054776"/>
    </source>
</evidence>
<dbReference type="Proteomes" id="UP000054776">
    <property type="component" value="Unassembled WGS sequence"/>
</dbReference>
<feature type="transmembrane region" description="Helical" evidence="1">
    <location>
        <begin position="17"/>
        <end position="37"/>
    </location>
</feature>
<protein>
    <submittedName>
        <fullName evidence="2">Uncharacterized protein</fullName>
    </submittedName>
</protein>
<keyword evidence="1" id="KW-1133">Transmembrane helix</keyword>
<evidence type="ECO:0000256" key="1">
    <source>
        <dbReference type="SAM" id="Phobius"/>
    </source>
</evidence>
<organism evidence="2 3">
    <name type="scientific">Trichinella spiralis</name>
    <name type="common">Trichina worm</name>
    <dbReference type="NCBI Taxonomy" id="6334"/>
    <lineage>
        <taxon>Eukaryota</taxon>
        <taxon>Metazoa</taxon>
        <taxon>Ecdysozoa</taxon>
        <taxon>Nematoda</taxon>
        <taxon>Enoplea</taxon>
        <taxon>Dorylaimia</taxon>
        <taxon>Trichinellida</taxon>
        <taxon>Trichinellidae</taxon>
        <taxon>Trichinella</taxon>
    </lineage>
</organism>
<evidence type="ECO:0000313" key="2">
    <source>
        <dbReference type="EMBL" id="KRY36473.1"/>
    </source>
</evidence>
<accession>A0A0V1BHF7</accession>
<dbReference type="EMBL" id="JYDH01000042">
    <property type="protein sequence ID" value="KRY36473.1"/>
    <property type="molecule type" value="Genomic_DNA"/>
</dbReference>
<dbReference type="AlphaFoldDB" id="A0A0V1BHF7"/>
<name>A0A0V1BHF7_TRISP</name>